<evidence type="ECO:0000256" key="9">
    <source>
        <dbReference type="RuleBase" id="RU368030"/>
    </source>
</evidence>
<dbReference type="InterPro" id="IPR010052">
    <property type="entry name" value="T2SS_protein-GspI"/>
</dbReference>
<dbReference type="NCBIfam" id="TIGR02532">
    <property type="entry name" value="IV_pilin_GFxxxE"/>
    <property type="match status" value="1"/>
</dbReference>
<keyword evidence="3" id="KW-1003">Cell membrane</keyword>
<reference evidence="11" key="1">
    <citation type="journal article" date="2020" name="MBio">
        <title>Horizontal gene transfer to a defensive symbiont with a reduced genome amongst a multipartite beetle microbiome.</title>
        <authorList>
            <person name="Waterworth S.C."/>
            <person name="Florez L.V."/>
            <person name="Rees E.R."/>
            <person name="Hertweck C."/>
            <person name="Kaltenpoth M."/>
            <person name="Kwan J.C."/>
        </authorList>
    </citation>
    <scope>NUCLEOTIDE SEQUENCE [LARGE SCALE GENOMIC DNA]</scope>
</reference>
<keyword evidence="6" id="KW-0812">Transmembrane</keyword>
<dbReference type="InterPro" id="IPR012902">
    <property type="entry name" value="N_methyl_site"/>
</dbReference>
<dbReference type="Pfam" id="PF07963">
    <property type="entry name" value="N_methyl"/>
    <property type="match status" value="1"/>
</dbReference>
<evidence type="ECO:0000256" key="2">
    <source>
        <dbReference type="ARBA" id="ARBA00008358"/>
    </source>
</evidence>
<keyword evidence="7" id="KW-1133">Transmembrane helix</keyword>
<dbReference type="GO" id="GO:0005886">
    <property type="term" value="C:plasma membrane"/>
    <property type="evidence" value="ECO:0007669"/>
    <property type="project" value="UniProtKB-SubCell"/>
</dbReference>
<gene>
    <name evidence="10" type="primary">xcpV</name>
    <name evidence="10" type="ORF">GAK31_00167</name>
</gene>
<organism evidence="10 11">
    <name type="scientific">Stenotrophomonas maltophilia</name>
    <name type="common">Pseudomonas maltophilia</name>
    <name type="synonym">Xanthomonas maltophilia</name>
    <dbReference type="NCBI Taxonomy" id="40324"/>
    <lineage>
        <taxon>Bacteria</taxon>
        <taxon>Pseudomonadati</taxon>
        <taxon>Pseudomonadota</taxon>
        <taxon>Gammaproteobacteria</taxon>
        <taxon>Lysobacterales</taxon>
        <taxon>Lysobacteraceae</taxon>
        <taxon>Stenotrophomonas</taxon>
        <taxon>Stenotrophomonas maltophilia group</taxon>
    </lineage>
</organism>
<dbReference type="AlphaFoldDB" id="A0A7V8FIS1"/>
<evidence type="ECO:0000256" key="5">
    <source>
        <dbReference type="ARBA" id="ARBA00022519"/>
    </source>
</evidence>
<comment type="subcellular location">
    <subcellularLocation>
        <location evidence="1 9">Cell inner membrane</location>
        <topology evidence="1 9">Single-pass membrane protein</topology>
    </subcellularLocation>
</comment>
<dbReference type="GO" id="GO:0015627">
    <property type="term" value="C:type II protein secretion system complex"/>
    <property type="evidence" value="ECO:0007669"/>
    <property type="project" value="UniProtKB-UniRule"/>
</dbReference>
<comment type="PTM">
    <text evidence="9">Cleaved by prepilin peptidase.</text>
</comment>
<dbReference type="PROSITE" id="PS00409">
    <property type="entry name" value="PROKAR_NTER_METHYL"/>
    <property type="match status" value="1"/>
</dbReference>
<evidence type="ECO:0000256" key="1">
    <source>
        <dbReference type="ARBA" id="ARBA00004377"/>
    </source>
</evidence>
<accession>A0A7V8FIS1</accession>
<keyword evidence="4 9" id="KW-0488">Methylation</keyword>
<comment type="function">
    <text evidence="9">Component of the type II secretion system required for the energy-dependent secretion of extracellular factors such as proteases and toxins from the periplasm.</text>
</comment>
<dbReference type="SUPFAM" id="SSF54523">
    <property type="entry name" value="Pili subunits"/>
    <property type="match status" value="1"/>
</dbReference>
<dbReference type="Proteomes" id="UP000487117">
    <property type="component" value="Unassembled WGS sequence"/>
</dbReference>
<keyword evidence="5 9" id="KW-0997">Cell inner membrane</keyword>
<dbReference type="InterPro" id="IPR045584">
    <property type="entry name" value="Pilin-like"/>
</dbReference>
<comment type="similarity">
    <text evidence="2 9">Belongs to the GSP I family.</text>
</comment>
<dbReference type="PANTHER" id="PTHR38779:SF2">
    <property type="entry name" value="TYPE II SECRETION SYSTEM PROTEIN I-RELATED"/>
    <property type="match status" value="1"/>
</dbReference>
<comment type="caution">
    <text evidence="10">The sequence shown here is derived from an EMBL/GenBank/DDBJ whole genome shotgun (WGS) entry which is preliminary data.</text>
</comment>
<dbReference type="GO" id="GO:0015628">
    <property type="term" value="P:protein secretion by the type II secretion system"/>
    <property type="evidence" value="ECO:0007669"/>
    <property type="project" value="UniProtKB-UniRule"/>
</dbReference>
<keyword evidence="8" id="KW-0472">Membrane</keyword>
<evidence type="ECO:0000313" key="10">
    <source>
        <dbReference type="EMBL" id="KAF1016908.1"/>
    </source>
</evidence>
<dbReference type="EMBL" id="WNDS01000001">
    <property type="protein sequence ID" value="KAF1016908.1"/>
    <property type="molecule type" value="Genomic_DNA"/>
</dbReference>
<evidence type="ECO:0000256" key="8">
    <source>
        <dbReference type="ARBA" id="ARBA00023136"/>
    </source>
</evidence>
<evidence type="ECO:0000256" key="6">
    <source>
        <dbReference type="ARBA" id="ARBA00022692"/>
    </source>
</evidence>
<dbReference type="PANTHER" id="PTHR38779">
    <property type="entry name" value="TYPE II SECRETION SYSTEM PROTEIN I-RELATED"/>
    <property type="match status" value="1"/>
</dbReference>
<dbReference type="NCBIfam" id="TIGR01707">
    <property type="entry name" value="gspI"/>
    <property type="match status" value="1"/>
</dbReference>
<evidence type="ECO:0000256" key="7">
    <source>
        <dbReference type="ARBA" id="ARBA00022989"/>
    </source>
</evidence>
<evidence type="ECO:0000256" key="3">
    <source>
        <dbReference type="ARBA" id="ARBA00022475"/>
    </source>
</evidence>
<sequence length="119" mass="12903">MKRSAGFTLIEVLIALAIVAVALAAVMRAVAVATDDQARMRDRGLALLCAQDRWQELRLAGQPAQPGRSPCVQGHTTFVVEQQLGQGSDGQPQLQLTVVARDVPRQRLVQLQLPWAPTP</sequence>
<evidence type="ECO:0000313" key="11">
    <source>
        <dbReference type="Proteomes" id="UP000487117"/>
    </source>
</evidence>
<name>A0A7V8FIS1_STEMA</name>
<protein>
    <recommendedName>
        <fullName evidence="9">Type II secretion system protein I</fullName>
        <shortName evidence="9">T2SS minor pseudopilin I</shortName>
    </recommendedName>
</protein>
<evidence type="ECO:0000256" key="4">
    <source>
        <dbReference type="ARBA" id="ARBA00022481"/>
    </source>
</evidence>
<comment type="subunit">
    <text evidence="9">Type II secretion is composed of four main components: the outer membrane complex, the inner membrane complex, the cytoplasmic secretion ATPase and the periplasm-spanning pseudopilus.</text>
</comment>
<proteinExistence type="inferred from homology"/>